<organism evidence="3 4">
    <name type="scientific">Datura stramonium</name>
    <name type="common">Jimsonweed</name>
    <name type="synonym">Common thornapple</name>
    <dbReference type="NCBI Taxonomy" id="4076"/>
    <lineage>
        <taxon>Eukaryota</taxon>
        <taxon>Viridiplantae</taxon>
        <taxon>Streptophyta</taxon>
        <taxon>Embryophyta</taxon>
        <taxon>Tracheophyta</taxon>
        <taxon>Spermatophyta</taxon>
        <taxon>Magnoliopsida</taxon>
        <taxon>eudicotyledons</taxon>
        <taxon>Gunneridae</taxon>
        <taxon>Pentapetalae</taxon>
        <taxon>asterids</taxon>
        <taxon>lamiids</taxon>
        <taxon>Solanales</taxon>
        <taxon>Solanaceae</taxon>
        <taxon>Solanoideae</taxon>
        <taxon>Datureae</taxon>
        <taxon>Datura</taxon>
    </lineage>
</organism>
<keyword evidence="4" id="KW-1185">Reference proteome</keyword>
<evidence type="ECO:0000256" key="1">
    <source>
        <dbReference type="SAM" id="Coils"/>
    </source>
</evidence>
<protein>
    <submittedName>
        <fullName evidence="3">Uncharacterized protein</fullName>
    </submittedName>
</protein>
<evidence type="ECO:0000256" key="2">
    <source>
        <dbReference type="SAM" id="MobiDB-lite"/>
    </source>
</evidence>
<name>A0ABS8V8G5_DATST</name>
<feature type="region of interest" description="Disordered" evidence="2">
    <location>
        <begin position="88"/>
        <end position="111"/>
    </location>
</feature>
<feature type="compositionally biased region" description="Basic and acidic residues" evidence="2">
    <location>
        <begin position="94"/>
        <end position="111"/>
    </location>
</feature>
<evidence type="ECO:0000313" key="4">
    <source>
        <dbReference type="Proteomes" id="UP000823775"/>
    </source>
</evidence>
<feature type="coiled-coil region" evidence="1">
    <location>
        <begin position="35"/>
        <end position="62"/>
    </location>
</feature>
<proteinExistence type="predicted"/>
<reference evidence="3 4" key="1">
    <citation type="journal article" date="2021" name="BMC Genomics">
        <title>Datura genome reveals duplications of psychoactive alkaloid biosynthetic genes and high mutation rate following tissue culture.</title>
        <authorList>
            <person name="Rajewski A."/>
            <person name="Carter-House D."/>
            <person name="Stajich J."/>
            <person name="Litt A."/>
        </authorList>
    </citation>
    <scope>NUCLEOTIDE SEQUENCE [LARGE SCALE GENOMIC DNA]</scope>
    <source>
        <strain evidence="3">AR-01</strain>
    </source>
</reference>
<accession>A0ABS8V8G5</accession>
<evidence type="ECO:0000313" key="3">
    <source>
        <dbReference type="EMBL" id="MCD9643460.1"/>
    </source>
</evidence>
<dbReference type="EMBL" id="JACEIK010003893">
    <property type="protein sequence ID" value="MCD9643460.1"/>
    <property type="molecule type" value="Genomic_DNA"/>
</dbReference>
<gene>
    <name evidence="3" type="ORF">HAX54_030966</name>
</gene>
<keyword evidence="1" id="KW-0175">Coiled coil</keyword>
<dbReference type="Proteomes" id="UP000823775">
    <property type="component" value="Unassembled WGS sequence"/>
</dbReference>
<sequence length="111" mass="13118">MPKWLMKGAIVREVEIEVRIKHARLEVEKNYQSTILTLNADLQHARAKIEQQQEELTEEKSNSYCIETTLKGQPHLVMTEGKKKVDLAASRQQQLREYEKKVQPKFDQERR</sequence>
<comment type="caution">
    <text evidence="3">The sequence shown here is derived from an EMBL/GenBank/DDBJ whole genome shotgun (WGS) entry which is preliminary data.</text>
</comment>